<keyword evidence="7" id="KW-1185">Reference proteome</keyword>
<dbReference type="KEGG" id="spar:SPRG_12481"/>
<dbReference type="STRING" id="695850.A0A067C3X4"/>
<dbReference type="SMART" id="SM00717">
    <property type="entry name" value="SANT"/>
    <property type="match status" value="1"/>
</dbReference>
<evidence type="ECO:0000313" key="6">
    <source>
        <dbReference type="EMBL" id="KDO21517.1"/>
    </source>
</evidence>
<organism evidence="6 7">
    <name type="scientific">Saprolegnia parasitica (strain CBS 223.65)</name>
    <dbReference type="NCBI Taxonomy" id="695850"/>
    <lineage>
        <taxon>Eukaryota</taxon>
        <taxon>Sar</taxon>
        <taxon>Stramenopiles</taxon>
        <taxon>Oomycota</taxon>
        <taxon>Saprolegniomycetes</taxon>
        <taxon>Saprolegniales</taxon>
        <taxon>Saprolegniaceae</taxon>
        <taxon>Saprolegnia</taxon>
    </lineage>
</organism>
<dbReference type="OrthoDB" id="72460at2759"/>
<protein>
    <submittedName>
        <fullName evidence="6">Uncharacterized protein</fullName>
    </submittedName>
</protein>
<dbReference type="RefSeq" id="XP_012207784.1">
    <property type="nucleotide sequence ID" value="XM_012352394.1"/>
</dbReference>
<dbReference type="Gene3D" id="1.10.10.60">
    <property type="entry name" value="Homeodomain-like"/>
    <property type="match status" value="1"/>
</dbReference>
<evidence type="ECO:0000256" key="2">
    <source>
        <dbReference type="ARBA" id="ARBA00023163"/>
    </source>
</evidence>
<dbReference type="InterPro" id="IPR017930">
    <property type="entry name" value="Myb_dom"/>
</dbReference>
<dbReference type="NCBIfam" id="TIGR01557">
    <property type="entry name" value="myb_SHAQKYF"/>
    <property type="match status" value="1"/>
</dbReference>
<dbReference type="PANTHER" id="PTHR44042">
    <property type="entry name" value="DUPLICATED HOMEODOMAIN-LIKE SUPERFAMILY PROTEIN-RELATED"/>
    <property type="match status" value="1"/>
</dbReference>
<feature type="domain" description="Myb-like" evidence="4">
    <location>
        <begin position="14"/>
        <end position="65"/>
    </location>
</feature>
<sequence length="150" mass="17014">MLIVSSHDFESGWKPVEGQGAWTKAEHERFLAAMEVYPKGPWKSIADIVKTRTVRQTQTHAQKYREKLARRQRGLRNKHMIRHEILSALAPKEEAFDVVPLKEEQRLTLSLTNLPASAMPPLSVCLDFLLDALDDNKKLGDDAIVAVEEV</sequence>
<feature type="domain" description="HTH myb-type" evidence="5">
    <location>
        <begin position="14"/>
        <end position="69"/>
    </location>
</feature>
<evidence type="ECO:0000259" key="5">
    <source>
        <dbReference type="PROSITE" id="PS51294"/>
    </source>
</evidence>
<dbReference type="InterPro" id="IPR006447">
    <property type="entry name" value="Myb_dom_plants"/>
</dbReference>
<dbReference type="CDD" id="cd00167">
    <property type="entry name" value="SANT"/>
    <property type="match status" value="1"/>
</dbReference>
<dbReference type="VEuPathDB" id="FungiDB:SPRG_12481"/>
<evidence type="ECO:0000256" key="3">
    <source>
        <dbReference type="ARBA" id="ARBA00023242"/>
    </source>
</evidence>
<dbReference type="AlphaFoldDB" id="A0A067C3X4"/>
<evidence type="ECO:0000259" key="4">
    <source>
        <dbReference type="PROSITE" id="PS50090"/>
    </source>
</evidence>
<dbReference type="OMA" id="HMIRHEI"/>
<dbReference type="PROSITE" id="PS50090">
    <property type="entry name" value="MYB_LIKE"/>
    <property type="match status" value="1"/>
</dbReference>
<name>A0A067C3X4_SAPPC</name>
<reference evidence="6 7" key="1">
    <citation type="journal article" date="2013" name="PLoS Genet.">
        <title>Distinctive expansion of potential virulence genes in the genome of the oomycete fish pathogen Saprolegnia parasitica.</title>
        <authorList>
            <person name="Jiang R.H."/>
            <person name="de Bruijn I."/>
            <person name="Haas B.J."/>
            <person name="Belmonte R."/>
            <person name="Lobach L."/>
            <person name="Christie J."/>
            <person name="van den Ackerveken G."/>
            <person name="Bottin A."/>
            <person name="Bulone V."/>
            <person name="Diaz-Moreno S.M."/>
            <person name="Dumas B."/>
            <person name="Fan L."/>
            <person name="Gaulin E."/>
            <person name="Govers F."/>
            <person name="Grenville-Briggs L.J."/>
            <person name="Horner N.R."/>
            <person name="Levin J.Z."/>
            <person name="Mammella M."/>
            <person name="Meijer H.J."/>
            <person name="Morris P."/>
            <person name="Nusbaum C."/>
            <person name="Oome S."/>
            <person name="Phillips A.J."/>
            <person name="van Rooyen D."/>
            <person name="Rzeszutek E."/>
            <person name="Saraiva M."/>
            <person name="Secombes C.J."/>
            <person name="Seidl M.F."/>
            <person name="Snel B."/>
            <person name="Stassen J.H."/>
            <person name="Sykes S."/>
            <person name="Tripathy S."/>
            <person name="van den Berg H."/>
            <person name="Vega-Arreguin J.C."/>
            <person name="Wawra S."/>
            <person name="Young S.K."/>
            <person name="Zeng Q."/>
            <person name="Dieguez-Uribeondo J."/>
            <person name="Russ C."/>
            <person name="Tyler B.M."/>
            <person name="van West P."/>
        </authorList>
    </citation>
    <scope>NUCLEOTIDE SEQUENCE [LARGE SCALE GENOMIC DNA]</scope>
    <source>
        <strain evidence="6 7">CBS 223.65</strain>
    </source>
</reference>
<dbReference type="InterPro" id="IPR009057">
    <property type="entry name" value="Homeodomain-like_sf"/>
</dbReference>
<proteinExistence type="predicted"/>
<dbReference type="Pfam" id="PF00249">
    <property type="entry name" value="Myb_DNA-binding"/>
    <property type="match status" value="1"/>
</dbReference>
<dbReference type="Proteomes" id="UP000030745">
    <property type="component" value="Unassembled WGS sequence"/>
</dbReference>
<evidence type="ECO:0000313" key="7">
    <source>
        <dbReference type="Proteomes" id="UP000030745"/>
    </source>
</evidence>
<evidence type="ECO:0000256" key="1">
    <source>
        <dbReference type="ARBA" id="ARBA00023015"/>
    </source>
</evidence>
<dbReference type="PANTHER" id="PTHR44042:SF54">
    <property type="entry name" value="MYB-LIKE DNA-BINDING DOMAIN, SHAQKYF CLASS PROTEIN"/>
    <property type="match status" value="1"/>
</dbReference>
<dbReference type="InterPro" id="IPR001005">
    <property type="entry name" value="SANT/Myb"/>
</dbReference>
<dbReference type="EMBL" id="KK583286">
    <property type="protein sequence ID" value="KDO21517.1"/>
    <property type="molecule type" value="Genomic_DNA"/>
</dbReference>
<dbReference type="GeneID" id="24134436"/>
<dbReference type="GO" id="GO:0003677">
    <property type="term" value="F:DNA binding"/>
    <property type="evidence" value="ECO:0007669"/>
    <property type="project" value="InterPro"/>
</dbReference>
<dbReference type="PROSITE" id="PS51294">
    <property type="entry name" value="HTH_MYB"/>
    <property type="match status" value="1"/>
</dbReference>
<keyword evidence="1" id="KW-0805">Transcription regulation</keyword>
<keyword evidence="3" id="KW-0539">Nucleus</keyword>
<dbReference type="SUPFAM" id="SSF46689">
    <property type="entry name" value="Homeodomain-like"/>
    <property type="match status" value="1"/>
</dbReference>
<accession>A0A067C3X4</accession>
<keyword evidence="2" id="KW-0804">Transcription</keyword>
<gene>
    <name evidence="6" type="ORF">SPRG_12481</name>
</gene>